<feature type="transmembrane region" description="Helical" evidence="7">
    <location>
        <begin position="95"/>
        <end position="116"/>
    </location>
</feature>
<dbReference type="AlphaFoldDB" id="A0AAX6LHS9"/>
<gene>
    <name evidence="9" type="ORF">OOJ94_14835</name>
</gene>
<dbReference type="Proteomes" id="UP001151834">
    <property type="component" value="Unassembled WGS sequence"/>
</dbReference>
<evidence type="ECO:0000256" key="6">
    <source>
        <dbReference type="ARBA" id="ARBA00023136"/>
    </source>
</evidence>
<dbReference type="Gene3D" id="1.20.1250.20">
    <property type="entry name" value="MFS general substrate transporter like domains"/>
    <property type="match status" value="1"/>
</dbReference>
<keyword evidence="5 7" id="KW-1133">Transmembrane helix</keyword>
<evidence type="ECO:0000256" key="4">
    <source>
        <dbReference type="ARBA" id="ARBA00022692"/>
    </source>
</evidence>
<dbReference type="GO" id="GO:0005886">
    <property type="term" value="C:plasma membrane"/>
    <property type="evidence" value="ECO:0007669"/>
    <property type="project" value="UniProtKB-SubCell"/>
</dbReference>
<feature type="domain" description="Major facilitator superfamily (MFS) profile" evidence="8">
    <location>
        <begin position="101"/>
        <end position="283"/>
    </location>
</feature>
<feature type="transmembrane region" description="Helical" evidence="7">
    <location>
        <begin position="136"/>
        <end position="155"/>
    </location>
</feature>
<dbReference type="GO" id="GO:0022857">
    <property type="term" value="F:transmembrane transporter activity"/>
    <property type="evidence" value="ECO:0007669"/>
    <property type="project" value="InterPro"/>
</dbReference>
<protein>
    <recommendedName>
        <fullName evidence="8">Major facilitator superfamily (MFS) profile domain-containing protein</fullName>
    </recommendedName>
</protein>
<evidence type="ECO:0000256" key="2">
    <source>
        <dbReference type="ARBA" id="ARBA00022448"/>
    </source>
</evidence>
<feature type="transmembrane region" description="Helical" evidence="7">
    <location>
        <begin position="191"/>
        <end position="208"/>
    </location>
</feature>
<keyword evidence="6 7" id="KW-0472">Membrane</keyword>
<comment type="subcellular location">
    <subcellularLocation>
        <location evidence="1">Cell membrane</location>
        <topology evidence="1">Multi-pass membrane protein</topology>
    </subcellularLocation>
</comment>
<dbReference type="PANTHER" id="PTHR23513">
    <property type="entry name" value="INTEGRAL MEMBRANE EFFLUX PROTEIN-RELATED"/>
    <property type="match status" value="1"/>
</dbReference>
<accession>A0AAX6LHS9</accession>
<reference evidence="9" key="1">
    <citation type="submission" date="2022-11" db="EMBL/GenBank/DDBJ databases">
        <authorList>
            <person name="Wang Z."/>
        </authorList>
    </citation>
    <scope>NUCLEOTIDE SEQUENCE</scope>
    <source>
        <strain evidence="9">P2000</strain>
    </source>
</reference>
<feature type="transmembrane region" description="Helical" evidence="7">
    <location>
        <begin position="21"/>
        <end position="38"/>
    </location>
</feature>
<sequence>MTVYLFDKSDFNDINASISGAMTAANLFSGIIVTYFISFLPFTALFLFDFVSYIVVMVLLMFLHIPPTNTATDGVAATAAQSTSMWNSFKIVKDFLSMFPYIVPVYFSAILFNILLAPMNVYLTQVAYQIFDNAKTTGLLESFYSLGFLIGSLTYKFLCTKFPMSRLIQTSLLLVPITLAIFGSAHSLPVALLGLAGLGIVIPFFNISSKTIIQNKVPQAKLGVIFNSYFALMNLSQPIGLLGIPVLIGVFGVTSVLLVGGAFYLIAAIMLVLFNQISVELNE</sequence>
<name>A0AAX6LHS9_LACPE</name>
<evidence type="ECO:0000256" key="3">
    <source>
        <dbReference type="ARBA" id="ARBA00022475"/>
    </source>
</evidence>
<keyword evidence="3" id="KW-1003">Cell membrane</keyword>
<keyword evidence="2" id="KW-0813">Transport</keyword>
<evidence type="ECO:0000313" key="9">
    <source>
        <dbReference type="EMBL" id="MDF2314092.1"/>
    </source>
</evidence>
<evidence type="ECO:0000259" key="8">
    <source>
        <dbReference type="PROSITE" id="PS50850"/>
    </source>
</evidence>
<feature type="transmembrane region" description="Helical" evidence="7">
    <location>
        <begin position="246"/>
        <end position="274"/>
    </location>
</feature>
<evidence type="ECO:0000256" key="7">
    <source>
        <dbReference type="SAM" id="Phobius"/>
    </source>
</evidence>
<evidence type="ECO:0000256" key="1">
    <source>
        <dbReference type="ARBA" id="ARBA00004651"/>
    </source>
</evidence>
<keyword evidence="4 7" id="KW-0812">Transmembrane</keyword>
<dbReference type="RefSeq" id="WP_275875306.1">
    <property type="nucleotide sequence ID" value="NZ_JAPEQV010000022.1"/>
</dbReference>
<comment type="caution">
    <text evidence="9">The sequence shown here is derived from an EMBL/GenBank/DDBJ whole genome shotgun (WGS) entry which is preliminary data.</text>
</comment>
<evidence type="ECO:0000313" key="10">
    <source>
        <dbReference type="Proteomes" id="UP001151834"/>
    </source>
</evidence>
<reference evidence="9" key="2">
    <citation type="journal article" date="2023" name="Front Nutr">
        <title>Lactiplantibacillus pentosus P2020 protects the hyperuricemia and renal inflammation in mice.</title>
        <authorList>
            <person name="Wang Z."/>
            <person name="Song L."/>
            <person name="Li X."/>
            <person name="Xiao Y."/>
            <person name="Huang Y."/>
            <person name="Zhang Y."/>
            <person name="Li J."/>
            <person name="Li M."/>
            <person name="Ren Z."/>
        </authorList>
    </citation>
    <scope>NUCLEOTIDE SEQUENCE</scope>
    <source>
        <strain evidence="9">P2000</strain>
    </source>
</reference>
<evidence type="ECO:0000256" key="5">
    <source>
        <dbReference type="ARBA" id="ARBA00022989"/>
    </source>
</evidence>
<proteinExistence type="predicted"/>
<feature type="transmembrane region" description="Helical" evidence="7">
    <location>
        <begin position="44"/>
        <end position="63"/>
    </location>
</feature>
<dbReference type="PANTHER" id="PTHR23513:SF6">
    <property type="entry name" value="MAJOR FACILITATOR SUPERFAMILY ASSOCIATED DOMAIN-CONTAINING PROTEIN"/>
    <property type="match status" value="1"/>
</dbReference>
<dbReference type="InterPro" id="IPR036259">
    <property type="entry name" value="MFS_trans_sf"/>
</dbReference>
<dbReference type="SUPFAM" id="SSF103473">
    <property type="entry name" value="MFS general substrate transporter"/>
    <property type="match status" value="1"/>
</dbReference>
<dbReference type="InterPro" id="IPR020846">
    <property type="entry name" value="MFS_dom"/>
</dbReference>
<organism evidence="9 10">
    <name type="scientific">Lactiplantibacillus pentosus</name>
    <name type="common">Lactobacillus pentosus</name>
    <dbReference type="NCBI Taxonomy" id="1589"/>
    <lineage>
        <taxon>Bacteria</taxon>
        <taxon>Bacillati</taxon>
        <taxon>Bacillota</taxon>
        <taxon>Bacilli</taxon>
        <taxon>Lactobacillales</taxon>
        <taxon>Lactobacillaceae</taxon>
        <taxon>Lactiplantibacillus</taxon>
    </lineage>
</organism>
<dbReference type="PROSITE" id="PS50850">
    <property type="entry name" value="MFS"/>
    <property type="match status" value="1"/>
</dbReference>
<feature type="transmembrane region" description="Helical" evidence="7">
    <location>
        <begin position="220"/>
        <end position="240"/>
    </location>
</feature>
<dbReference type="EMBL" id="JAPEQV010000022">
    <property type="protein sequence ID" value="MDF2314092.1"/>
    <property type="molecule type" value="Genomic_DNA"/>
</dbReference>